<dbReference type="Proteomes" id="UP001315686">
    <property type="component" value="Unassembled WGS sequence"/>
</dbReference>
<dbReference type="CDD" id="cd17574">
    <property type="entry name" value="REC_OmpR"/>
    <property type="match status" value="1"/>
</dbReference>
<keyword evidence="2" id="KW-0597">Phosphoprotein</keyword>
<dbReference type="GO" id="GO:0000160">
    <property type="term" value="P:phosphorelay signal transduction system"/>
    <property type="evidence" value="ECO:0007669"/>
    <property type="project" value="InterPro"/>
</dbReference>
<dbReference type="SMART" id="SM00448">
    <property type="entry name" value="REC"/>
    <property type="match status" value="1"/>
</dbReference>
<dbReference type="Pfam" id="PF00072">
    <property type="entry name" value="Response_reg"/>
    <property type="match status" value="1"/>
</dbReference>
<dbReference type="InterPro" id="IPR011006">
    <property type="entry name" value="CheY-like_superfamily"/>
</dbReference>
<reference evidence="4 5" key="1">
    <citation type="journal article" date="2021" name="Arch. Microbiol.">
        <title>Harenicola maris gen. nov., sp. nov. isolated from the Sea of Japan shallow sediments.</title>
        <authorList>
            <person name="Romanenko L.A."/>
            <person name="Kurilenko V.V."/>
            <person name="Chernysheva N.Y."/>
            <person name="Tekutyeva L.A."/>
            <person name="Velansky P.V."/>
            <person name="Svetashev V.I."/>
            <person name="Isaeva M.P."/>
        </authorList>
    </citation>
    <scope>NUCLEOTIDE SEQUENCE [LARGE SCALE GENOMIC DNA]</scope>
    <source>
        <strain evidence="4 5">KMM 3653</strain>
    </source>
</reference>
<comment type="caution">
    <text evidence="4">The sequence shown here is derived from an EMBL/GenBank/DDBJ whole genome shotgun (WGS) entry which is preliminary data.</text>
</comment>
<dbReference type="EMBL" id="JADQAZ010000002">
    <property type="protein sequence ID" value="MBT0957678.1"/>
    <property type="molecule type" value="Genomic_DNA"/>
</dbReference>
<dbReference type="PANTHER" id="PTHR43156:SF2">
    <property type="entry name" value="STAGE II SPORULATION PROTEIN E"/>
    <property type="match status" value="1"/>
</dbReference>
<keyword evidence="1" id="KW-0378">Hydrolase</keyword>
<dbReference type="SMART" id="SM00331">
    <property type="entry name" value="PP2C_SIG"/>
    <property type="match status" value="1"/>
</dbReference>
<dbReference type="Gene3D" id="3.40.50.2300">
    <property type="match status" value="1"/>
</dbReference>
<dbReference type="AlphaFoldDB" id="A0AAP2CU33"/>
<feature type="modified residue" description="4-aspartylphosphate" evidence="2">
    <location>
        <position position="70"/>
    </location>
</feature>
<name>A0AAP2CU33_9RHOB</name>
<dbReference type="Gene3D" id="3.60.40.10">
    <property type="entry name" value="PPM-type phosphatase domain"/>
    <property type="match status" value="1"/>
</dbReference>
<organism evidence="4 5">
    <name type="scientific">Harenicola maris</name>
    <dbReference type="NCBI Taxonomy" id="2841044"/>
    <lineage>
        <taxon>Bacteria</taxon>
        <taxon>Pseudomonadati</taxon>
        <taxon>Pseudomonadota</taxon>
        <taxon>Alphaproteobacteria</taxon>
        <taxon>Rhodobacterales</taxon>
        <taxon>Paracoccaceae</taxon>
        <taxon>Harenicola</taxon>
    </lineage>
</organism>
<proteinExistence type="predicted"/>
<dbReference type="InterPro" id="IPR001932">
    <property type="entry name" value="PPM-type_phosphatase-like_dom"/>
</dbReference>
<evidence type="ECO:0000313" key="4">
    <source>
        <dbReference type="EMBL" id="MBT0957678.1"/>
    </source>
</evidence>
<dbReference type="Pfam" id="PF07228">
    <property type="entry name" value="SpoIIE"/>
    <property type="match status" value="1"/>
</dbReference>
<evidence type="ECO:0000256" key="1">
    <source>
        <dbReference type="ARBA" id="ARBA00022801"/>
    </source>
</evidence>
<dbReference type="InterPro" id="IPR036457">
    <property type="entry name" value="PPM-type-like_dom_sf"/>
</dbReference>
<evidence type="ECO:0000256" key="2">
    <source>
        <dbReference type="PROSITE-ProRule" id="PRU00169"/>
    </source>
</evidence>
<sequence length="422" mass="46275">MQSSQAIQIDNVSDQPNEQLTALVVDDSMMQRRILTALLTRWGYKVVQASSGEEGLEQCRKFAPDIVLSDWMMPGISGQEFCQEFRKISRQSYGYFLMLTARGETLDIAEGLEAGADDFMTKPVNPEELRARLRAGERIVRVHEELVKKNRLVSESLTEIQSLYDALNRDLQEARKLQLSLVKDTFLTINGNDISFLLHPSGLVGGDLVGHFRIGEDKLGLFAIDVSGHGVSSALMTARLSGLLNSGRPERNIALKTLPNGLVEARCPADVADRLNDVLINEIGSSHYVTMAFANVDLRTGDVQLVQAGHPHPLVQRADGAVEMIGQGGMPIGLLPEANYEVVDLNLAKGDRLFLISDGVTECPATNGSDMLEEEGAMAFLAANKETAGPHLLEELMEELRKYSSLQEFPDDVSAVLFEYGG</sequence>
<dbReference type="InterPro" id="IPR052016">
    <property type="entry name" value="Bact_Sigma-Reg"/>
</dbReference>
<dbReference type="GO" id="GO:0016791">
    <property type="term" value="F:phosphatase activity"/>
    <property type="evidence" value="ECO:0007669"/>
    <property type="project" value="TreeGrafter"/>
</dbReference>
<evidence type="ECO:0000259" key="3">
    <source>
        <dbReference type="PROSITE" id="PS50110"/>
    </source>
</evidence>
<dbReference type="PANTHER" id="PTHR43156">
    <property type="entry name" value="STAGE II SPORULATION PROTEIN E-RELATED"/>
    <property type="match status" value="1"/>
</dbReference>
<gene>
    <name evidence="4" type="ORF">IV417_09780</name>
</gene>
<protein>
    <submittedName>
        <fullName evidence="4">SpoIIE family protein phosphatase</fullName>
    </submittedName>
</protein>
<keyword evidence="5" id="KW-1185">Reference proteome</keyword>
<feature type="domain" description="Response regulatory" evidence="3">
    <location>
        <begin position="21"/>
        <end position="137"/>
    </location>
</feature>
<dbReference type="SUPFAM" id="SSF81606">
    <property type="entry name" value="PP2C-like"/>
    <property type="match status" value="1"/>
</dbReference>
<dbReference type="SUPFAM" id="SSF52172">
    <property type="entry name" value="CheY-like"/>
    <property type="match status" value="1"/>
</dbReference>
<accession>A0AAP2CU33</accession>
<dbReference type="RefSeq" id="WP_327793906.1">
    <property type="nucleotide sequence ID" value="NZ_JADQAZ010000002.1"/>
</dbReference>
<dbReference type="InterPro" id="IPR001789">
    <property type="entry name" value="Sig_transdc_resp-reg_receiver"/>
</dbReference>
<evidence type="ECO:0000313" key="5">
    <source>
        <dbReference type="Proteomes" id="UP001315686"/>
    </source>
</evidence>
<dbReference type="PROSITE" id="PS50110">
    <property type="entry name" value="RESPONSE_REGULATORY"/>
    <property type="match status" value="1"/>
</dbReference>